<dbReference type="OrthoDB" id="178074at2157"/>
<evidence type="ECO:0000259" key="2">
    <source>
        <dbReference type="Pfam" id="PF09851"/>
    </source>
</evidence>
<dbReference type="AlphaFoldDB" id="A0A2I8VNQ0"/>
<sequence length="144" mass="15763">MRPFRPPHPRHGGRATGVASLLVLGVGLTALFLGYGWFWVVFVVGFAVVVPIVSILAGEGESETDESPVAPSESTGDDPLETLRERYARGDLTEEQFERKLEALLETETLEAAEDRARRRGRERVGADDRPSTAADTETEHDTA</sequence>
<protein>
    <recommendedName>
        <fullName evidence="2">SHOCT domain-containing protein</fullName>
    </recommendedName>
</protein>
<dbReference type="InterPro" id="IPR018649">
    <property type="entry name" value="SHOCT"/>
</dbReference>
<organism evidence="3 4">
    <name type="scientific">Salinigranum rubrum</name>
    <dbReference type="NCBI Taxonomy" id="755307"/>
    <lineage>
        <taxon>Archaea</taxon>
        <taxon>Methanobacteriati</taxon>
        <taxon>Methanobacteriota</taxon>
        <taxon>Stenosarchaea group</taxon>
        <taxon>Halobacteria</taxon>
        <taxon>Halobacteriales</taxon>
        <taxon>Haloferacaceae</taxon>
        <taxon>Salinigranum</taxon>
    </lineage>
</organism>
<proteinExistence type="predicted"/>
<feature type="domain" description="SHOCT" evidence="2">
    <location>
        <begin position="78"/>
        <end position="105"/>
    </location>
</feature>
<dbReference type="RefSeq" id="WP_103427246.1">
    <property type="nucleotide sequence ID" value="NZ_CP026309.1"/>
</dbReference>
<gene>
    <name evidence="3" type="ORF">C2R22_19495</name>
</gene>
<evidence type="ECO:0000256" key="1">
    <source>
        <dbReference type="SAM" id="MobiDB-lite"/>
    </source>
</evidence>
<accession>A0A2I8VNQ0</accession>
<dbReference type="EMBL" id="CP026309">
    <property type="protein sequence ID" value="AUV83557.1"/>
    <property type="molecule type" value="Genomic_DNA"/>
</dbReference>
<dbReference type="GeneID" id="35594325"/>
<feature type="compositionally biased region" description="Basic and acidic residues" evidence="1">
    <location>
        <begin position="81"/>
        <end position="91"/>
    </location>
</feature>
<dbReference type="Proteomes" id="UP000236584">
    <property type="component" value="Chromosome"/>
</dbReference>
<feature type="compositionally biased region" description="Basic and acidic residues" evidence="1">
    <location>
        <begin position="113"/>
        <end position="131"/>
    </location>
</feature>
<name>A0A2I8VNQ0_9EURY</name>
<dbReference type="Pfam" id="PF09851">
    <property type="entry name" value="SHOCT"/>
    <property type="match status" value="1"/>
</dbReference>
<feature type="region of interest" description="Disordered" evidence="1">
    <location>
        <begin position="59"/>
        <end position="91"/>
    </location>
</feature>
<dbReference type="KEGG" id="srub:C2R22_19495"/>
<evidence type="ECO:0000313" key="4">
    <source>
        <dbReference type="Proteomes" id="UP000236584"/>
    </source>
</evidence>
<feature type="region of interest" description="Disordered" evidence="1">
    <location>
        <begin position="112"/>
        <end position="144"/>
    </location>
</feature>
<keyword evidence="4" id="KW-1185">Reference proteome</keyword>
<evidence type="ECO:0000313" key="3">
    <source>
        <dbReference type="EMBL" id="AUV83557.1"/>
    </source>
</evidence>
<reference evidence="3 4" key="1">
    <citation type="submission" date="2018-01" db="EMBL/GenBank/DDBJ databases">
        <title>Complete genome sequence of Salinigranum rubrum GX10T, an extremely halophilic archaeon isolated from a marine solar saltern.</title>
        <authorList>
            <person name="Han S."/>
        </authorList>
    </citation>
    <scope>NUCLEOTIDE SEQUENCE [LARGE SCALE GENOMIC DNA]</scope>
    <source>
        <strain evidence="3 4">GX10</strain>
    </source>
</reference>